<organism evidence="4 5">
    <name type="scientific">Flavobacterium gillisiae</name>
    <dbReference type="NCBI Taxonomy" id="150146"/>
    <lineage>
        <taxon>Bacteria</taxon>
        <taxon>Pseudomonadati</taxon>
        <taxon>Bacteroidota</taxon>
        <taxon>Flavobacteriia</taxon>
        <taxon>Flavobacteriales</taxon>
        <taxon>Flavobacteriaceae</taxon>
        <taxon>Flavobacterium</taxon>
    </lineage>
</organism>
<evidence type="ECO:0000256" key="1">
    <source>
        <dbReference type="ARBA" id="ARBA00022729"/>
    </source>
</evidence>
<dbReference type="InterPro" id="IPR013783">
    <property type="entry name" value="Ig-like_fold"/>
</dbReference>
<sequence length="1036" mass="109079">MKKNTISKIFDGFSGKIISCHLMKNTISKLDNLTSNERNSIDYLTRLWANCWRQSLAMPLMVVAILMIGYTVEAQNILGRAPVAFPKGGFAIDGNAFVNYPGPPATDNTAWGDFLFEPGYVETVPNIYKAKSPGGIFVPVPPTYLYPDGVLPPEFYVYPGFTTFLRDNITSQDPTSFLMSNKIDHNVSDFKWGVGSSPDKNEIQNAIAHFSFGDPSIQLVVNGVPQVKSNGDPIVGNVNDLWMIFAADRQVTNGSSYIDFEILQKRLNMRTDGIDNKGFAYGGFDSEAGTTSGRTNGDLLVTVEFTQGGGAANVVVRKWNGIEYIVFTPTPGTIFATNNDVQTIVPYPIYNQAPISTTPVPVWAYAPNQWAEGAVNVSKFFPENPCFTISTLFVRTRTSGSSGQSELKDFPGAPFQLFLDLTPTATAVATNVSCFGGATGAIDLTIKGGTAPFTYAWTKVGDPTFSAATEDLTGLAIGTYNVTVTSNSGCTTTATATITQPAAAVTTSGTHTNVLCFGASTGSVTVNFSGGTSPYTVSFNGGAYTTQVSGVVYSGLAAGTYAWIVRDANGTTGGCTASGSETITQPAAAVTTSGTHTNVLCFGASTGSVTVNFSGGTSPYTVSFNGGAYTTQVSGVVYSGLAAGTYAWIVRDANGTTGGCTASGSETITQPDALSASATPSAESCIGADGSISLTVSGGAAPYKYLWSNGATSKDVSGLSPGAYTVVITDANGCVKNSGATVNAPDNCAHIFPTQTTCCNYLKGDTQVFVLKNVCVTLGTKGNNPNVISNAIPGVFFYYGDFTATSGDQTTIIVDQTSFNVNGKFDPQNISNVRLFVDDCQTVAPSLITIIAKGPNKGNVTIVFTPIVGKKYVVSVKYDTKSIIGSTFQTGAYATFGMNIKVGVNPYGPRVSVGKINLVKDCSDNTPSPGSCSFSATVAPVDTTTAKTTEVAGFTASPVPFEDQLTIKYDFDYVSKVNIEVFDAQGGKIHSQLDTNSYLGKEVVLKLNVKRGQEQVYIVKLTTDRGSSTKKVMSSK</sequence>
<evidence type="ECO:0000259" key="3">
    <source>
        <dbReference type="Pfam" id="PF18962"/>
    </source>
</evidence>
<dbReference type="EMBL" id="FNRD01000001">
    <property type="protein sequence ID" value="SEA03730.1"/>
    <property type="molecule type" value="Genomic_DNA"/>
</dbReference>
<dbReference type="AlphaFoldDB" id="A0A1H3XWW0"/>
<evidence type="ECO:0000256" key="2">
    <source>
        <dbReference type="SAM" id="Phobius"/>
    </source>
</evidence>
<keyword evidence="1" id="KW-0732">Signal</keyword>
<feature type="transmembrane region" description="Helical" evidence="2">
    <location>
        <begin position="56"/>
        <end position="72"/>
    </location>
</feature>
<dbReference type="Pfam" id="PF18962">
    <property type="entry name" value="Por_Secre_tail"/>
    <property type="match status" value="1"/>
</dbReference>
<dbReference type="RefSeq" id="WP_091084635.1">
    <property type="nucleotide sequence ID" value="NZ_FNRD01000001.1"/>
</dbReference>
<dbReference type="STRING" id="150146.SAMN05443667_101696"/>
<accession>A0A1H3XWW0</accession>
<proteinExistence type="predicted"/>
<feature type="domain" description="Secretion system C-terminal sorting" evidence="3">
    <location>
        <begin position="958"/>
        <end position="1032"/>
    </location>
</feature>
<keyword evidence="2" id="KW-1133">Transmembrane helix</keyword>
<evidence type="ECO:0000313" key="4">
    <source>
        <dbReference type="EMBL" id="SEA03730.1"/>
    </source>
</evidence>
<dbReference type="InterPro" id="IPR025667">
    <property type="entry name" value="SprB_repeat"/>
</dbReference>
<dbReference type="OrthoDB" id="599464at2"/>
<evidence type="ECO:0000313" key="5">
    <source>
        <dbReference type="Proteomes" id="UP000198951"/>
    </source>
</evidence>
<dbReference type="Pfam" id="PF13573">
    <property type="entry name" value="SprB"/>
    <property type="match status" value="4"/>
</dbReference>
<keyword evidence="2" id="KW-0812">Transmembrane</keyword>
<name>A0A1H3XWW0_9FLAO</name>
<dbReference type="NCBIfam" id="TIGR04183">
    <property type="entry name" value="Por_Secre_tail"/>
    <property type="match status" value="1"/>
</dbReference>
<dbReference type="Proteomes" id="UP000198951">
    <property type="component" value="Unassembled WGS sequence"/>
</dbReference>
<dbReference type="InterPro" id="IPR026444">
    <property type="entry name" value="Secre_tail"/>
</dbReference>
<protein>
    <submittedName>
        <fullName evidence="4">Por secretion system C-terminal sorting domain-containing protein</fullName>
    </submittedName>
</protein>
<gene>
    <name evidence="4" type="ORF">SAMN05443667_101696</name>
</gene>
<dbReference type="Gene3D" id="2.60.40.740">
    <property type="match status" value="1"/>
</dbReference>
<keyword evidence="5" id="KW-1185">Reference proteome</keyword>
<keyword evidence="2" id="KW-0472">Membrane</keyword>
<reference evidence="5" key="1">
    <citation type="submission" date="2016-10" db="EMBL/GenBank/DDBJ databases">
        <authorList>
            <person name="Varghese N."/>
            <person name="Submissions S."/>
        </authorList>
    </citation>
    <scope>NUCLEOTIDE SEQUENCE [LARGE SCALE GENOMIC DNA]</scope>
    <source>
        <strain evidence="5">DSM 22376</strain>
    </source>
</reference>
<dbReference type="Gene3D" id="2.60.40.10">
    <property type="entry name" value="Immunoglobulins"/>
    <property type="match status" value="1"/>
</dbReference>